<dbReference type="InterPro" id="IPR007055">
    <property type="entry name" value="BON_dom"/>
</dbReference>
<evidence type="ECO:0000313" key="2">
    <source>
        <dbReference type="EMBL" id="KAA0998492.1"/>
    </source>
</evidence>
<feature type="domain" description="BON" evidence="1">
    <location>
        <begin position="78"/>
        <end position="145"/>
    </location>
</feature>
<name>A0A5B0G5J2_9BURK</name>
<evidence type="ECO:0000313" key="3">
    <source>
        <dbReference type="Proteomes" id="UP000325273"/>
    </source>
</evidence>
<protein>
    <submittedName>
        <fullName evidence="2">BON domain-containing protein</fullName>
    </submittedName>
</protein>
<organism evidence="2 3">
    <name type="scientific">Paraburkholderia panacisoli</name>
    <dbReference type="NCBI Taxonomy" id="2603818"/>
    <lineage>
        <taxon>Bacteria</taxon>
        <taxon>Pseudomonadati</taxon>
        <taxon>Pseudomonadota</taxon>
        <taxon>Betaproteobacteria</taxon>
        <taxon>Burkholderiales</taxon>
        <taxon>Burkholderiaceae</taxon>
        <taxon>Paraburkholderia</taxon>
    </lineage>
</organism>
<keyword evidence="3" id="KW-1185">Reference proteome</keyword>
<dbReference type="PROSITE" id="PS50914">
    <property type="entry name" value="BON"/>
    <property type="match status" value="1"/>
</dbReference>
<gene>
    <name evidence="2" type="ORF">FVF58_44205</name>
</gene>
<accession>A0A5B0G5J2</accession>
<dbReference type="Pfam" id="PF04972">
    <property type="entry name" value="BON"/>
    <property type="match status" value="1"/>
</dbReference>
<dbReference type="EMBL" id="VTUZ01000057">
    <property type="protein sequence ID" value="KAA0998492.1"/>
    <property type="molecule type" value="Genomic_DNA"/>
</dbReference>
<proteinExistence type="predicted"/>
<sequence>MKLSVSTHVATGFPSLHQKSRVSLSLKPEPSMNPKASRTIGVLAVSAFLVGTSMAIPVVSVAQETQSVPVTKKEQRRADRQLSKDVRRALEAQHIDTGNVLITAQRGVITLHGTVPDPGQIAKADEVTKDVPGVQSVKTYLTPYINGR</sequence>
<dbReference type="Gene3D" id="3.30.1340.30">
    <property type="match status" value="1"/>
</dbReference>
<dbReference type="AlphaFoldDB" id="A0A5B0G5J2"/>
<comment type="caution">
    <text evidence="2">The sequence shown here is derived from an EMBL/GenBank/DDBJ whole genome shotgun (WGS) entry which is preliminary data.</text>
</comment>
<reference evidence="2 3" key="1">
    <citation type="submission" date="2019-08" db="EMBL/GenBank/DDBJ databases">
        <title>Paraburkholderia sp. DCY113.</title>
        <authorList>
            <person name="Kang J."/>
        </authorList>
    </citation>
    <scope>NUCLEOTIDE SEQUENCE [LARGE SCALE GENOMIC DNA]</scope>
    <source>
        <strain evidence="2 3">DCY113</strain>
    </source>
</reference>
<evidence type="ECO:0000259" key="1">
    <source>
        <dbReference type="PROSITE" id="PS50914"/>
    </source>
</evidence>
<dbReference type="Proteomes" id="UP000325273">
    <property type="component" value="Unassembled WGS sequence"/>
</dbReference>